<feature type="domain" description="Insertion element IS150 protein InsJ-like helix-turn-helix" evidence="3">
    <location>
        <begin position="67"/>
        <end position="115"/>
    </location>
</feature>
<dbReference type="Proteomes" id="UP000261032">
    <property type="component" value="Unassembled WGS sequence"/>
</dbReference>
<accession>A0A3E3EB21</accession>
<name>A0A3E3EB21_9FIRM</name>
<dbReference type="EMBL" id="QUSL01000027">
    <property type="protein sequence ID" value="RGD81472.1"/>
    <property type="molecule type" value="Genomic_DNA"/>
</dbReference>
<keyword evidence="2" id="KW-0175">Coiled coil</keyword>
<evidence type="ECO:0000256" key="2">
    <source>
        <dbReference type="SAM" id="Coils"/>
    </source>
</evidence>
<dbReference type="GO" id="GO:0043565">
    <property type="term" value="F:sequence-specific DNA binding"/>
    <property type="evidence" value="ECO:0007669"/>
    <property type="project" value="InterPro"/>
</dbReference>
<dbReference type="RefSeq" id="WP_117582179.1">
    <property type="nucleotide sequence ID" value="NZ_QUSL01000027.1"/>
</dbReference>
<organism evidence="4 5">
    <name type="scientific">Thomasclavelia ramosa</name>
    <dbReference type="NCBI Taxonomy" id="1547"/>
    <lineage>
        <taxon>Bacteria</taxon>
        <taxon>Bacillati</taxon>
        <taxon>Bacillota</taxon>
        <taxon>Erysipelotrichia</taxon>
        <taxon>Erysipelotrichales</taxon>
        <taxon>Coprobacillaceae</taxon>
        <taxon>Thomasclavelia</taxon>
    </lineage>
</organism>
<dbReference type="PANTHER" id="PTHR33795">
    <property type="entry name" value="INSERTION ELEMENT IS150 PROTEIN INSJ"/>
    <property type="match status" value="1"/>
</dbReference>
<feature type="coiled-coil region" evidence="2">
    <location>
        <begin position="134"/>
        <end position="161"/>
    </location>
</feature>
<feature type="domain" description="Insertion element IS150 protein InsJ-like helix-turn-helix" evidence="3">
    <location>
        <begin position="9"/>
        <end position="56"/>
    </location>
</feature>
<comment type="caution">
    <text evidence="4">The sequence shown here is derived from an EMBL/GenBank/DDBJ whole genome shotgun (WGS) entry which is preliminary data.</text>
</comment>
<protein>
    <submittedName>
        <fullName evidence="4">Helix-turn-helix domain-containing protein</fullName>
    </submittedName>
</protein>
<evidence type="ECO:0000259" key="3">
    <source>
        <dbReference type="Pfam" id="PF13518"/>
    </source>
</evidence>
<evidence type="ECO:0000313" key="5">
    <source>
        <dbReference type="Proteomes" id="UP000261032"/>
    </source>
</evidence>
<gene>
    <name evidence="4" type="ORF">DXB93_14215</name>
</gene>
<evidence type="ECO:0000256" key="1">
    <source>
        <dbReference type="ARBA" id="ARBA00038232"/>
    </source>
</evidence>
<dbReference type="AlphaFoldDB" id="A0A3E3EB21"/>
<dbReference type="Pfam" id="PF13518">
    <property type="entry name" value="HTH_28"/>
    <property type="match status" value="2"/>
</dbReference>
<evidence type="ECO:0000313" key="4">
    <source>
        <dbReference type="EMBL" id="RGD81472.1"/>
    </source>
</evidence>
<dbReference type="InterPro" id="IPR055247">
    <property type="entry name" value="InsJ-like_HTH"/>
</dbReference>
<sequence>MAKLTYMDKKEIIRLYDDERYGYSRIASLFHVSPSLIERIVRNYHLHGESVLKKQKNKTFPPSLKFEIISRAMNGESKTALAIEYKTQDSQIYIWLKKYKEFGYNGLVNKPKGRPPIMKKDKETIDPNDKYAVIKQKDEEILELKAEVEALKKLRALVLQRNKQQIRKKQQ</sequence>
<dbReference type="SUPFAM" id="SSF48295">
    <property type="entry name" value="TrpR-like"/>
    <property type="match status" value="1"/>
</dbReference>
<dbReference type="InterPro" id="IPR010921">
    <property type="entry name" value="Trp_repressor/repl_initiator"/>
</dbReference>
<dbReference type="PANTHER" id="PTHR33795:SF1">
    <property type="entry name" value="INSERTION ELEMENT IS150 PROTEIN INSJ"/>
    <property type="match status" value="1"/>
</dbReference>
<comment type="similarity">
    <text evidence="1">Belongs to the IS150/IS1296 orfA family.</text>
</comment>
<dbReference type="InterPro" id="IPR052057">
    <property type="entry name" value="IS150/IS1296_orfA-like"/>
</dbReference>
<proteinExistence type="inferred from homology"/>
<reference evidence="4 5" key="1">
    <citation type="submission" date="2018-08" db="EMBL/GenBank/DDBJ databases">
        <title>A genome reference for cultivated species of the human gut microbiota.</title>
        <authorList>
            <person name="Zou Y."/>
            <person name="Xue W."/>
            <person name="Luo G."/>
        </authorList>
    </citation>
    <scope>NUCLEOTIDE SEQUENCE [LARGE SCALE GENOMIC DNA]</scope>
    <source>
        <strain evidence="4 5">OM06-4</strain>
    </source>
</reference>